<feature type="domain" description="Yippee" evidence="1">
    <location>
        <begin position="142"/>
        <end position="226"/>
    </location>
</feature>
<evidence type="ECO:0000313" key="2">
    <source>
        <dbReference type="EMBL" id="KAL3625216.1"/>
    </source>
</evidence>
<dbReference type="InterPro" id="IPR039058">
    <property type="entry name" value="Yippee_fam"/>
</dbReference>
<evidence type="ECO:0000259" key="1">
    <source>
        <dbReference type="PROSITE" id="PS51792"/>
    </source>
</evidence>
<protein>
    <recommendedName>
        <fullName evidence="1">Yippee domain-containing protein</fullName>
    </recommendedName>
</protein>
<reference evidence="3" key="1">
    <citation type="journal article" date="2024" name="IScience">
        <title>Strigolactones Initiate the Formation of Haustorium-like Structures in Castilleja.</title>
        <authorList>
            <person name="Buerger M."/>
            <person name="Peterson D."/>
            <person name="Chory J."/>
        </authorList>
    </citation>
    <scope>NUCLEOTIDE SEQUENCE [LARGE SCALE GENOMIC DNA]</scope>
</reference>
<gene>
    <name evidence="2" type="ORF">CASFOL_030670</name>
</gene>
<dbReference type="PROSITE" id="PS00018">
    <property type="entry name" value="EF_HAND_1"/>
    <property type="match status" value="1"/>
</dbReference>
<organism evidence="2 3">
    <name type="scientific">Castilleja foliolosa</name>
    <dbReference type="NCBI Taxonomy" id="1961234"/>
    <lineage>
        <taxon>Eukaryota</taxon>
        <taxon>Viridiplantae</taxon>
        <taxon>Streptophyta</taxon>
        <taxon>Embryophyta</taxon>
        <taxon>Tracheophyta</taxon>
        <taxon>Spermatophyta</taxon>
        <taxon>Magnoliopsida</taxon>
        <taxon>eudicotyledons</taxon>
        <taxon>Gunneridae</taxon>
        <taxon>Pentapetalae</taxon>
        <taxon>asterids</taxon>
        <taxon>lamiids</taxon>
        <taxon>Lamiales</taxon>
        <taxon>Orobanchaceae</taxon>
        <taxon>Pedicularideae</taxon>
        <taxon>Castillejinae</taxon>
        <taxon>Castilleja</taxon>
    </lineage>
</organism>
<dbReference type="InterPro" id="IPR034751">
    <property type="entry name" value="Yippee"/>
</dbReference>
<dbReference type="PROSITE" id="PS51792">
    <property type="entry name" value="YIPPEE"/>
    <property type="match status" value="1"/>
</dbReference>
<comment type="caution">
    <text evidence="2">The sequence shown here is derived from an EMBL/GenBank/DDBJ whole genome shotgun (WGS) entry which is preliminary data.</text>
</comment>
<dbReference type="EMBL" id="JAVIJP010000052">
    <property type="protein sequence ID" value="KAL3625216.1"/>
    <property type="molecule type" value="Genomic_DNA"/>
</dbReference>
<dbReference type="Proteomes" id="UP001632038">
    <property type="component" value="Unassembled WGS sequence"/>
</dbReference>
<accession>A0ABD3C7B0</accession>
<evidence type="ECO:0000313" key="3">
    <source>
        <dbReference type="Proteomes" id="UP001632038"/>
    </source>
</evidence>
<dbReference type="InterPro" id="IPR018247">
    <property type="entry name" value="EF_Hand_1_Ca_BS"/>
</dbReference>
<name>A0ABD3C7B0_9LAMI</name>
<dbReference type="PANTHER" id="PTHR13848">
    <property type="entry name" value="PROTEIN YIPPEE-LIKE CG15309-RELATED"/>
    <property type="match status" value="1"/>
</dbReference>
<dbReference type="SUPFAM" id="SSF101941">
    <property type="entry name" value="NAC domain"/>
    <property type="match status" value="1"/>
</dbReference>
<dbReference type="AlphaFoldDB" id="A0ABD3C7B0"/>
<dbReference type="InterPro" id="IPR036093">
    <property type="entry name" value="NAC_dom_sf"/>
</dbReference>
<sequence length="226" mass="25040">MVELGSVVVVSVDFGAQHNTSDLSVVESGDNESFFFCPKDRKYQKGQRLNRATEKDWNEEKFAVASLSEDPIRKWILSEGKTTQITGIRSVGGGCINLANRYDTNAGSFFVKSNSIDVGPLPTGGSYIIMKYIEFGASRGNQCWILNQVGLPSTSISHNNAHNSLRDRNRDNTLTTAEIGRANVTLGKKEERFMMTGSHIVADIFCVQCSSNVGWKYEIAREKSQK</sequence>
<keyword evidence="3" id="KW-1185">Reference proteome</keyword>
<dbReference type="Gene3D" id="2.170.150.80">
    <property type="entry name" value="NAC domain"/>
    <property type="match status" value="1"/>
</dbReference>
<proteinExistence type="predicted"/>